<reference evidence="3" key="1">
    <citation type="submission" date="2020-04" db="EMBL/GenBank/DDBJ databases">
        <title>A desert anoxygenic phototrophic bacterium fixes CO2 using RubisCO under aerobic conditions.</title>
        <authorList>
            <person name="Tang K."/>
        </authorList>
    </citation>
    <scope>NUCLEOTIDE SEQUENCE [LARGE SCALE GENOMIC DNA]</scope>
    <source>
        <strain evidence="3">MIMtkB3</strain>
    </source>
</reference>
<protein>
    <submittedName>
        <fullName evidence="3">Glycosyltransferase</fullName>
    </submittedName>
</protein>
<evidence type="ECO:0000313" key="4">
    <source>
        <dbReference type="Proteomes" id="UP000501891"/>
    </source>
</evidence>
<accession>A0A858R7K0</accession>
<name>A0A858R7K0_9PROT</name>
<organism evidence="3 4">
    <name type="scientific">Aerophototrophica crusticola</name>
    <dbReference type="NCBI Taxonomy" id="1709002"/>
    <lineage>
        <taxon>Bacteria</taxon>
        <taxon>Pseudomonadati</taxon>
        <taxon>Pseudomonadota</taxon>
        <taxon>Alphaproteobacteria</taxon>
        <taxon>Rhodospirillales</taxon>
        <taxon>Rhodospirillaceae</taxon>
        <taxon>Aerophototrophica</taxon>
    </lineage>
</organism>
<dbReference type="Pfam" id="PF13439">
    <property type="entry name" value="Glyco_transf_4"/>
    <property type="match status" value="1"/>
</dbReference>
<dbReference type="Gene3D" id="3.40.50.2000">
    <property type="entry name" value="Glycogen Phosphorylase B"/>
    <property type="match status" value="2"/>
</dbReference>
<dbReference type="EMBL" id="CP051775">
    <property type="protein sequence ID" value="QJE73378.1"/>
    <property type="molecule type" value="Genomic_DNA"/>
</dbReference>
<dbReference type="GO" id="GO:0016757">
    <property type="term" value="F:glycosyltransferase activity"/>
    <property type="evidence" value="ECO:0007669"/>
    <property type="project" value="InterPro"/>
</dbReference>
<dbReference type="CDD" id="cd03811">
    <property type="entry name" value="GT4_GT28_WabH-like"/>
    <property type="match status" value="1"/>
</dbReference>
<dbReference type="SUPFAM" id="SSF53756">
    <property type="entry name" value="UDP-Glycosyltransferase/glycogen phosphorylase"/>
    <property type="match status" value="1"/>
</dbReference>
<evidence type="ECO:0000259" key="1">
    <source>
        <dbReference type="Pfam" id="PF00534"/>
    </source>
</evidence>
<feature type="domain" description="Glycosyl transferase family 1" evidence="1">
    <location>
        <begin position="113"/>
        <end position="264"/>
    </location>
</feature>
<proteinExistence type="predicted"/>
<feature type="domain" description="Glycosyltransferase subfamily 4-like N-terminal" evidence="2">
    <location>
        <begin position="5"/>
        <end position="90"/>
    </location>
</feature>
<dbReference type="PANTHER" id="PTHR12526">
    <property type="entry name" value="GLYCOSYLTRANSFERASE"/>
    <property type="match status" value="1"/>
</dbReference>
<keyword evidence="4" id="KW-1185">Reference proteome</keyword>
<dbReference type="KEGG" id="acru:HHL28_09970"/>
<dbReference type="Proteomes" id="UP000501891">
    <property type="component" value="Chromosome"/>
</dbReference>
<evidence type="ECO:0000259" key="2">
    <source>
        <dbReference type="Pfam" id="PF13439"/>
    </source>
</evidence>
<dbReference type="InterPro" id="IPR001296">
    <property type="entry name" value="Glyco_trans_1"/>
</dbReference>
<evidence type="ECO:0000313" key="3">
    <source>
        <dbReference type="EMBL" id="QJE73378.1"/>
    </source>
</evidence>
<dbReference type="Pfam" id="PF00534">
    <property type="entry name" value="Glycos_transf_1"/>
    <property type="match status" value="1"/>
</dbReference>
<dbReference type="InterPro" id="IPR028098">
    <property type="entry name" value="Glyco_trans_4-like_N"/>
</dbReference>
<gene>
    <name evidence="3" type="ORF">HHL28_09970</name>
</gene>
<dbReference type="AlphaFoldDB" id="A0A858R7K0"/>
<sequence length="311" mass="33119">MLVSHLGHGNIMAVLAAAGTGTKVVACQHNALSAQTSATGTWSHRVLPRLYRMTQRWTAGFVAVSEGVAADWSAAACIPRRRIATIYNPVIDAGFQDRAAGTVDHAWYRDRPAPLLVAVGRLEDQKDIPTLLQAFRILRDQREARLVLVGDGSRREMLEDLARSLGIAGDVWFAGAQRNPLPFIRGADLLALSSRFEGFGLVLVEALACGTPVVSTDCPHGPSEVLGGGRYGRLVPPGDPAALAVALSASLDSPPEAELLRRRAADFSTEVATAAWLDILRPLLVDSRPVAAVEAVPTGLATPAAEPRHPR</sequence>